<dbReference type="PANTHER" id="PTHR36978">
    <property type="entry name" value="P-LOOP CONTAINING NUCLEOTIDE TRIPHOSPHATE HYDROLASE"/>
    <property type="match status" value="1"/>
</dbReference>
<feature type="transmembrane region" description="Helical" evidence="1">
    <location>
        <begin position="202"/>
        <end position="219"/>
    </location>
</feature>
<reference evidence="3" key="1">
    <citation type="journal article" date="2002" name="Science">
        <title>The draft genome of Ciona intestinalis: insights into chordate and vertebrate origins.</title>
        <authorList>
            <person name="Dehal P."/>
            <person name="Satou Y."/>
            <person name="Campbell R.K."/>
            <person name="Chapman J."/>
            <person name="Degnan B."/>
            <person name="De Tomaso A."/>
            <person name="Davidson B."/>
            <person name="Di Gregorio A."/>
            <person name="Gelpke M."/>
            <person name="Goodstein D.M."/>
            <person name="Harafuji N."/>
            <person name="Hastings K.E."/>
            <person name="Ho I."/>
            <person name="Hotta K."/>
            <person name="Huang W."/>
            <person name="Kawashima T."/>
            <person name="Lemaire P."/>
            <person name="Martinez D."/>
            <person name="Meinertzhagen I.A."/>
            <person name="Necula S."/>
            <person name="Nonaka M."/>
            <person name="Putnam N."/>
            <person name="Rash S."/>
            <person name="Saiga H."/>
            <person name="Satake M."/>
            <person name="Terry A."/>
            <person name="Yamada L."/>
            <person name="Wang H.G."/>
            <person name="Awazu S."/>
            <person name="Azumi K."/>
            <person name="Boore J."/>
            <person name="Branno M."/>
            <person name="Chin-Bow S."/>
            <person name="DeSantis R."/>
            <person name="Doyle S."/>
            <person name="Francino P."/>
            <person name="Keys D.N."/>
            <person name="Haga S."/>
            <person name="Hayashi H."/>
            <person name="Hino K."/>
            <person name="Imai K.S."/>
            <person name="Inaba K."/>
            <person name="Kano S."/>
            <person name="Kobayashi K."/>
            <person name="Kobayashi M."/>
            <person name="Lee B.I."/>
            <person name="Makabe K.W."/>
            <person name="Manohar C."/>
            <person name="Matassi G."/>
            <person name="Medina M."/>
            <person name="Mochizuki Y."/>
            <person name="Mount S."/>
            <person name="Morishita T."/>
            <person name="Miura S."/>
            <person name="Nakayama A."/>
            <person name="Nishizaka S."/>
            <person name="Nomoto H."/>
            <person name="Ohta F."/>
            <person name="Oishi K."/>
            <person name="Rigoutsos I."/>
            <person name="Sano M."/>
            <person name="Sasaki A."/>
            <person name="Sasakura Y."/>
            <person name="Shoguchi E."/>
            <person name="Shin-i T."/>
            <person name="Spagnuolo A."/>
            <person name="Stainier D."/>
            <person name="Suzuki M.M."/>
            <person name="Tassy O."/>
            <person name="Takatori N."/>
            <person name="Tokuoka M."/>
            <person name="Yagi K."/>
            <person name="Yoshizaki F."/>
            <person name="Wada S."/>
            <person name="Zhang C."/>
            <person name="Hyatt P.D."/>
            <person name="Larimer F."/>
            <person name="Detter C."/>
            <person name="Doggett N."/>
            <person name="Glavina T."/>
            <person name="Hawkins T."/>
            <person name="Richardson P."/>
            <person name="Lucas S."/>
            <person name="Kohara Y."/>
            <person name="Levine M."/>
            <person name="Satoh N."/>
            <person name="Rokhsar D.S."/>
        </authorList>
    </citation>
    <scope>NUCLEOTIDE SEQUENCE [LARGE SCALE GENOMIC DNA]</scope>
</reference>
<dbReference type="InterPro" id="IPR040632">
    <property type="entry name" value="Sulfotransfer_4"/>
</dbReference>
<accession>A0A1W2W5Q2</accession>
<reference evidence="2" key="2">
    <citation type="journal article" date="2008" name="Genome Biol.">
        <title>Improved genome assembly and evidence-based global gene model set for the chordate Ciona intestinalis: new insight into intron and operon populations.</title>
        <authorList>
            <person name="Satou Y."/>
            <person name="Mineta K."/>
            <person name="Ogasawara M."/>
            <person name="Sasakura Y."/>
            <person name="Shoguchi E."/>
            <person name="Ueno K."/>
            <person name="Yamada L."/>
            <person name="Matsumoto J."/>
            <person name="Wasserscheid J."/>
            <person name="Dewar K."/>
            <person name="Wiley G.B."/>
            <person name="Macmil S.L."/>
            <person name="Roe B.A."/>
            <person name="Zeller R.W."/>
            <person name="Hastings K.E."/>
            <person name="Lemaire P."/>
            <person name="Lindquist E."/>
            <person name="Endo T."/>
            <person name="Hotta K."/>
            <person name="Inaba K."/>
        </authorList>
    </citation>
    <scope>NUCLEOTIDE SEQUENCE [LARGE SCALE GENOMIC DNA]</scope>
    <source>
        <strain evidence="2">wild type</strain>
    </source>
</reference>
<dbReference type="Ensembl" id="ENSCINT00000025963.2">
    <property type="protein sequence ID" value="ENSCINP00000025717.2"/>
    <property type="gene ID" value="ENSCING00000014149.2"/>
</dbReference>
<evidence type="ECO:0000313" key="3">
    <source>
        <dbReference type="Proteomes" id="UP000008144"/>
    </source>
</evidence>
<keyword evidence="1" id="KW-0472">Membrane</keyword>
<dbReference type="PANTHER" id="PTHR36978:SF4">
    <property type="entry name" value="P-LOOP CONTAINING NUCLEOSIDE TRIPHOSPHATE HYDROLASE PROTEIN"/>
    <property type="match status" value="1"/>
</dbReference>
<reference evidence="2" key="4">
    <citation type="submission" date="2025-09" db="UniProtKB">
        <authorList>
            <consortium name="Ensembl"/>
        </authorList>
    </citation>
    <scope>IDENTIFICATION</scope>
</reference>
<dbReference type="OrthoDB" id="272681at2759"/>
<dbReference type="RefSeq" id="XP_002125112.2">
    <property type="nucleotide sequence ID" value="XM_002125076.5"/>
</dbReference>
<keyword evidence="1" id="KW-0812">Transmembrane</keyword>
<dbReference type="GeneTree" id="ENSGT00940000163713"/>
<protein>
    <submittedName>
        <fullName evidence="2">Uncharacterized LOC100185828</fullName>
    </submittedName>
</protein>
<dbReference type="InterPro" id="IPR027417">
    <property type="entry name" value="P-loop_NTPase"/>
</dbReference>
<evidence type="ECO:0000256" key="1">
    <source>
        <dbReference type="SAM" id="Phobius"/>
    </source>
</evidence>
<gene>
    <name evidence="2" type="primary">LOC100185828</name>
</gene>
<proteinExistence type="predicted"/>
<keyword evidence="1" id="KW-1133">Transmembrane helix</keyword>
<name>F7ARK5_CIOIN</name>
<dbReference type="SUPFAM" id="SSF52540">
    <property type="entry name" value="P-loop containing nucleoside triphosphate hydrolases"/>
    <property type="match status" value="1"/>
</dbReference>
<dbReference type="HOGENOM" id="CLU_061199_2_2_1"/>
<dbReference type="Pfam" id="PF17784">
    <property type="entry name" value="Sulfotransfer_4"/>
    <property type="match status" value="1"/>
</dbReference>
<reference evidence="2" key="3">
    <citation type="submission" date="2025-08" db="UniProtKB">
        <authorList>
            <consortium name="Ensembl"/>
        </authorList>
    </citation>
    <scope>IDENTIFICATION</scope>
</reference>
<evidence type="ECO:0000313" key="2">
    <source>
        <dbReference type="Ensembl" id="ENSCINP00000025717.2"/>
    </source>
</evidence>
<dbReference type="Proteomes" id="UP000008144">
    <property type="component" value="Chromosome 12"/>
</dbReference>
<dbReference type="AlphaFoldDB" id="F7ARK5"/>
<sequence>MENYEFCHDEWLKIASVGGSTEDFRSMYETVDAVTDLPSAFLWEEILKAFPDSKIILTIRDNEDVWWNSALKQAKQLDNPVYSFTRMFSPTARRIFSYGETVAMLGFGVKNDGSIFFGRRNLNELISKMAYRRHNAYVLQNAPKDKLLIFNVKEGWEPLCKFLGLKIPQGIFPWKNANSGVVDKMKQEGQGTVLKIEREIKISLSCIALAISVLLYAFYVW</sequence>
<dbReference type="GeneID" id="100185828"/>
<dbReference type="EMBL" id="EAAA01001018">
    <property type="status" value="NOT_ANNOTATED_CDS"/>
    <property type="molecule type" value="Genomic_DNA"/>
</dbReference>
<dbReference type="KEGG" id="cin:100185828"/>
<dbReference type="STRING" id="7719.ENSCINP00000025717"/>
<keyword evidence="3" id="KW-1185">Reference proteome</keyword>
<accession>F7ARK5</accession>
<dbReference type="InParanoid" id="F7ARK5"/>
<organism evidence="2 3">
    <name type="scientific">Ciona intestinalis</name>
    <name type="common">Transparent sea squirt</name>
    <name type="synonym">Ascidia intestinalis</name>
    <dbReference type="NCBI Taxonomy" id="7719"/>
    <lineage>
        <taxon>Eukaryota</taxon>
        <taxon>Metazoa</taxon>
        <taxon>Chordata</taxon>
        <taxon>Tunicata</taxon>
        <taxon>Ascidiacea</taxon>
        <taxon>Phlebobranchia</taxon>
        <taxon>Cionidae</taxon>
        <taxon>Ciona</taxon>
    </lineage>
</organism>
<dbReference type="OMA" id="MESTNEL"/>
<dbReference type="Gene3D" id="3.40.50.300">
    <property type="entry name" value="P-loop containing nucleotide triphosphate hydrolases"/>
    <property type="match status" value="1"/>
</dbReference>